<feature type="region of interest" description="Disordered" evidence="7">
    <location>
        <begin position="847"/>
        <end position="871"/>
    </location>
</feature>
<accession>A0A6A6W085</accession>
<evidence type="ECO:0000313" key="11">
    <source>
        <dbReference type="Proteomes" id="UP000799437"/>
    </source>
</evidence>
<feature type="transmembrane region" description="Helical" evidence="8">
    <location>
        <begin position="367"/>
        <end position="392"/>
    </location>
</feature>
<feature type="domain" description="ML-like" evidence="9">
    <location>
        <begin position="52"/>
        <end position="232"/>
    </location>
</feature>
<comment type="subcellular location">
    <subcellularLocation>
        <location evidence="1">Membrane</location>
        <topology evidence="1">Multi-pass membrane protein</topology>
    </subcellularLocation>
</comment>
<dbReference type="Pfam" id="PF14558">
    <property type="entry name" value="TRP_N"/>
    <property type="match status" value="1"/>
</dbReference>
<dbReference type="InterPro" id="IPR032800">
    <property type="entry name" value="TRP_N"/>
</dbReference>
<feature type="region of interest" description="Disordered" evidence="7">
    <location>
        <begin position="1032"/>
        <end position="1083"/>
    </location>
</feature>
<feature type="region of interest" description="Disordered" evidence="7">
    <location>
        <begin position="766"/>
        <end position="807"/>
    </location>
</feature>
<comment type="similarity">
    <text evidence="2">Belongs to the transient receptor potential (TRP) ion channel family.</text>
</comment>
<keyword evidence="11" id="KW-1185">Reference proteome</keyword>
<feature type="transmembrane region" description="Helical" evidence="8">
    <location>
        <begin position="501"/>
        <end position="521"/>
    </location>
</feature>
<feature type="compositionally biased region" description="Basic and acidic residues" evidence="7">
    <location>
        <begin position="773"/>
        <end position="788"/>
    </location>
</feature>
<feature type="transmembrane region" description="Helical" evidence="8">
    <location>
        <begin position="236"/>
        <end position="258"/>
    </location>
</feature>
<feature type="region of interest" description="Disordered" evidence="7">
    <location>
        <begin position="895"/>
        <end position="941"/>
    </location>
</feature>
<feature type="compositionally biased region" description="Basic residues" evidence="7">
    <location>
        <begin position="641"/>
        <end position="652"/>
    </location>
</feature>
<feature type="transmembrane region" description="Helical" evidence="8">
    <location>
        <begin position="424"/>
        <end position="441"/>
    </location>
</feature>
<sequence>METTETNFEHSFQSVTTPRRLRFKRRAYHSGSLQWAFCLTFLATCSSILSTVSAAFINFENCLSRGVTQSHPLLLQFIPTNVSVHLNTTATTPSLNFTIYGNVSGQTTDEPYRGASDPRWLDANDTFGKIIDSSGGKRATLFSRFNVLSYRAYNAPPSAFCENVLNEPCPLRPAFNVSGSDLSAVPGFTVSLPLYSTYAFATLAGTISIQAAGSGDTVACVSANVTPDLGNTIASVLTYLPAAILILVAIATVSAAIFSPWGTSNIFRWTSNYGRDEDLLRLVTPGFGDCLQYIQFIVLSGSLSLNYPGFYQPVVSQAAWSMLAFNNSFVSHGDGYQSLEDGMYNVNGTHGLTRLRQYVGQTRDDDLWAGFAVYLLGISLAVVILSQLGFLLRWGARAVSRVQDGDLRSMNVPFTFGNLIRISFNYFLLPIVALSLYQLVIAPDSKAAVVATATIMLIAIFGAAVWIFRLIFTTRPRAHLFDDLPTLLLYGPLYNTYSDDAAPFAFIPVLLTLIRGVTIGAVQPSGIAQLVVLAICEVILMLTLHAFRPFQAPTSMNAYHTFFAVVRLVAVLLSVSFVPSLEVSEAIKGWIGYVVLLLHAIVLIFGFFLNALQTIIEVVARLLGAGGEARGGLATVFGKRQLSKRGRHRRNQRSSMSSQAAMLTAERDIKSPGTDGRTRSLSASSAILLGGRASSGFDQFSQGGDYGTPRRVSPGGTASPLPSAMSGSISARTSRRPTMGSIPGETSDTFYRTPRMRRPTIEMITGGDPDGESWAHGEQHNLSSRDGEEYTGTGDLADAGEGSSTRDGVAPAYLRVQREDSDVNPPEGLRTTDYAVRESDFYYGVSRGPALSSQPTRRLKTGPADPTGPVASATGWIKGFFGTKRRDKGKGFEVVRSTRAPPEMTPLEEVISPGEREPYRDEPEAASRVREGGTDTSYSGDVEQNALPVIRVPASAPALAPIEGIGGLDLPSKWGSQVSSRFPGDRGAFEVGIPKIPRRSSKRNSFADAAMITDTVDLRPTASQATIPIHLPFRSDDLSPSPERGPSNASSYGGVGQEYTGQPVSPIEGDISTTVLPSSDRPVSTGYVQHHVASDNIRPGIYRLSSGTQAELVDYTAGRDLSPDHTRG</sequence>
<feature type="region of interest" description="Disordered" evidence="7">
    <location>
        <begin position="977"/>
        <end position="1004"/>
    </location>
</feature>
<evidence type="ECO:0000256" key="3">
    <source>
        <dbReference type="ARBA" id="ARBA00022692"/>
    </source>
</evidence>
<feature type="compositionally biased region" description="Basic and acidic residues" evidence="7">
    <location>
        <begin position="914"/>
        <end position="933"/>
    </location>
</feature>
<dbReference type="SMART" id="SM01320">
    <property type="entry name" value="TRP_N"/>
    <property type="match status" value="1"/>
</dbReference>
<dbReference type="GO" id="GO:0055085">
    <property type="term" value="P:transmembrane transport"/>
    <property type="evidence" value="ECO:0007669"/>
    <property type="project" value="TreeGrafter"/>
</dbReference>
<dbReference type="InterPro" id="IPR040241">
    <property type="entry name" value="TRP_Flc/Pkd2-like"/>
</dbReference>
<evidence type="ECO:0000256" key="2">
    <source>
        <dbReference type="ARBA" id="ARBA00010642"/>
    </source>
</evidence>
<gene>
    <name evidence="10" type="ORF">EJ05DRAFT_478359</name>
</gene>
<dbReference type="Proteomes" id="UP000799437">
    <property type="component" value="Unassembled WGS sequence"/>
</dbReference>
<reference evidence="10" key="1">
    <citation type="journal article" date="2020" name="Stud. Mycol.">
        <title>101 Dothideomycetes genomes: a test case for predicting lifestyles and emergence of pathogens.</title>
        <authorList>
            <person name="Haridas S."/>
            <person name="Albert R."/>
            <person name="Binder M."/>
            <person name="Bloem J."/>
            <person name="Labutti K."/>
            <person name="Salamov A."/>
            <person name="Andreopoulos B."/>
            <person name="Baker S."/>
            <person name="Barry K."/>
            <person name="Bills G."/>
            <person name="Bluhm B."/>
            <person name="Cannon C."/>
            <person name="Castanera R."/>
            <person name="Culley D."/>
            <person name="Daum C."/>
            <person name="Ezra D."/>
            <person name="Gonzalez J."/>
            <person name="Henrissat B."/>
            <person name="Kuo A."/>
            <person name="Liang C."/>
            <person name="Lipzen A."/>
            <person name="Lutzoni F."/>
            <person name="Magnuson J."/>
            <person name="Mondo S."/>
            <person name="Nolan M."/>
            <person name="Ohm R."/>
            <person name="Pangilinan J."/>
            <person name="Park H.-J."/>
            <person name="Ramirez L."/>
            <person name="Alfaro M."/>
            <person name="Sun H."/>
            <person name="Tritt A."/>
            <person name="Yoshinaga Y."/>
            <person name="Zwiers L.-H."/>
            <person name="Turgeon B."/>
            <person name="Goodwin S."/>
            <person name="Spatafora J."/>
            <person name="Crous P."/>
            <person name="Grigoriev I."/>
        </authorList>
    </citation>
    <scope>NUCLEOTIDE SEQUENCE</scope>
    <source>
        <strain evidence="10">CBS 121739</strain>
    </source>
</reference>
<feature type="transmembrane region" description="Helical" evidence="8">
    <location>
        <begin position="559"/>
        <end position="578"/>
    </location>
</feature>
<evidence type="ECO:0000259" key="9">
    <source>
        <dbReference type="SMART" id="SM01320"/>
    </source>
</evidence>
<dbReference type="GO" id="GO:0016020">
    <property type="term" value="C:membrane"/>
    <property type="evidence" value="ECO:0007669"/>
    <property type="project" value="UniProtKB-SubCell"/>
</dbReference>
<dbReference type="InterPro" id="IPR010308">
    <property type="entry name" value="TRP_C"/>
</dbReference>
<dbReference type="EMBL" id="ML996577">
    <property type="protein sequence ID" value="KAF2755340.1"/>
    <property type="molecule type" value="Genomic_DNA"/>
</dbReference>
<feature type="transmembrane region" description="Helical" evidence="8">
    <location>
        <begin position="447"/>
        <end position="468"/>
    </location>
</feature>
<dbReference type="PANTHER" id="PTHR31145:SF6">
    <property type="entry name" value="INTEGRAL MEMBRANE PROTEIN (AFU_ORTHOLOGUE AFUA_7G01610)"/>
    <property type="match status" value="1"/>
</dbReference>
<keyword evidence="4" id="KW-0732">Signal</keyword>
<dbReference type="AlphaFoldDB" id="A0A6A6W085"/>
<evidence type="ECO:0000256" key="1">
    <source>
        <dbReference type="ARBA" id="ARBA00004141"/>
    </source>
</evidence>
<evidence type="ECO:0000256" key="4">
    <source>
        <dbReference type="ARBA" id="ARBA00022729"/>
    </source>
</evidence>
<keyword evidence="3 8" id="KW-0812">Transmembrane</keyword>
<evidence type="ECO:0000256" key="7">
    <source>
        <dbReference type="SAM" id="MobiDB-lite"/>
    </source>
</evidence>
<proteinExistence type="inferred from homology"/>
<organism evidence="10 11">
    <name type="scientific">Pseudovirgaria hyperparasitica</name>
    <dbReference type="NCBI Taxonomy" id="470096"/>
    <lineage>
        <taxon>Eukaryota</taxon>
        <taxon>Fungi</taxon>
        <taxon>Dikarya</taxon>
        <taxon>Ascomycota</taxon>
        <taxon>Pezizomycotina</taxon>
        <taxon>Dothideomycetes</taxon>
        <taxon>Dothideomycetes incertae sedis</taxon>
        <taxon>Acrospermales</taxon>
        <taxon>Acrospermaceae</taxon>
        <taxon>Pseudovirgaria</taxon>
    </lineage>
</organism>
<feature type="region of interest" description="Disordered" evidence="7">
    <location>
        <begin position="698"/>
        <end position="751"/>
    </location>
</feature>
<evidence type="ECO:0000256" key="5">
    <source>
        <dbReference type="ARBA" id="ARBA00022989"/>
    </source>
</evidence>
<feature type="transmembrane region" description="Helical" evidence="8">
    <location>
        <begin position="590"/>
        <end position="612"/>
    </location>
</feature>
<dbReference type="OrthoDB" id="5312224at2759"/>
<evidence type="ECO:0000256" key="6">
    <source>
        <dbReference type="ARBA" id="ARBA00023136"/>
    </source>
</evidence>
<feature type="transmembrane region" description="Helical" evidence="8">
    <location>
        <begin position="527"/>
        <end position="547"/>
    </location>
</feature>
<name>A0A6A6W085_9PEZI</name>
<evidence type="ECO:0000313" key="10">
    <source>
        <dbReference type="EMBL" id="KAF2755340.1"/>
    </source>
</evidence>
<evidence type="ECO:0000256" key="8">
    <source>
        <dbReference type="SAM" id="Phobius"/>
    </source>
</evidence>
<dbReference type="PANTHER" id="PTHR31145">
    <property type="entry name" value="INTEGRAL MEMBRANE PROTEIN (AFU_ORTHOLOGUE AFUA_7G01610)"/>
    <property type="match status" value="1"/>
</dbReference>
<feature type="transmembrane region" description="Helical" evidence="8">
    <location>
        <begin position="32"/>
        <end position="57"/>
    </location>
</feature>
<protein>
    <recommendedName>
        <fullName evidence="9">ML-like domain-containing protein</fullName>
    </recommendedName>
</protein>
<keyword evidence="6 8" id="KW-0472">Membrane</keyword>
<dbReference type="Pfam" id="PF06011">
    <property type="entry name" value="TRP"/>
    <property type="match status" value="1"/>
</dbReference>
<dbReference type="RefSeq" id="XP_033597791.1">
    <property type="nucleotide sequence ID" value="XM_033744446.1"/>
</dbReference>
<dbReference type="GeneID" id="54485500"/>
<keyword evidence="5 8" id="KW-1133">Transmembrane helix</keyword>
<feature type="region of interest" description="Disordered" evidence="7">
    <location>
        <begin position="641"/>
        <end position="680"/>
    </location>
</feature>